<gene>
    <name evidence="1" type="ORF">MENT_LOCUS15969</name>
</gene>
<dbReference type="AlphaFoldDB" id="A0A6V7USJ0"/>
<dbReference type="Proteomes" id="UP000580250">
    <property type="component" value="Unassembled WGS sequence"/>
</dbReference>
<protein>
    <submittedName>
        <fullName evidence="1">Uncharacterized protein</fullName>
    </submittedName>
</protein>
<organism evidence="1 2">
    <name type="scientific">Meloidogyne enterolobii</name>
    <name type="common">Root-knot nematode worm</name>
    <name type="synonym">Meloidogyne mayaguensis</name>
    <dbReference type="NCBI Taxonomy" id="390850"/>
    <lineage>
        <taxon>Eukaryota</taxon>
        <taxon>Metazoa</taxon>
        <taxon>Ecdysozoa</taxon>
        <taxon>Nematoda</taxon>
        <taxon>Chromadorea</taxon>
        <taxon>Rhabditida</taxon>
        <taxon>Tylenchina</taxon>
        <taxon>Tylenchomorpha</taxon>
        <taxon>Tylenchoidea</taxon>
        <taxon>Meloidogynidae</taxon>
        <taxon>Meloidogyninae</taxon>
        <taxon>Meloidogyne</taxon>
    </lineage>
</organism>
<proteinExistence type="predicted"/>
<sequence>MYITTSRDFSKIVPVIIFDRISFPNFQLNNRAENVEIKELNIPVVRYTNYQISNIYNPKERFSFCNKEWNGSVVYIKIKKLKIRI</sequence>
<comment type="caution">
    <text evidence="1">The sequence shown here is derived from an EMBL/GenBank/DDBJ whole genome shotgun (WGS) entry which is preliminary data.</text>
</comment>
<reference evidence="1 2" key="1">
    <citation type="submission" date="2020-08" db="EMBL/GenBank/DDBJ databases">
        <authorList>
            <person name="Koutsovoulos G."/>
            <person name="Danchin GJ E."/>
        </authorList>
    </citation>
    <scope>NUCLEOTIDE SEQUENCE [LARGE SCALE GENOMIC DNA]</scope>
</reference>
<evidence type="ECO:0000313" key="2">
    <source>
        <dbReference type="Proteomes" id="UP000580250"/>
    </source>
</evidence>
<dbReference type="EMBL" id="CAJEWN010000097">
    <property type="protein sequence ID" value="CAD2163375.1"/>
    <property type="molecule type" value="Genomic_DNA"/>
</dbReference>
<evidence type="ECO:0000313" key="1">
    <source>
        <dbReference type="EMBL" id="CAD2163375.1"/>
    </source>
</evidence>
<name>A0A6V7USJ0_MELEN</name>
<accession>A0A6V7USJ0</accession>